<feature type="domain" description="Glycosyl transferase family 1" evidence="1">
    <location>
        <begin position="206"/>
        <end position="367"/>
    </location>
</feature>
<dbReference type="Gene3D" id="3.40.50.2000">
    <property type="entry name" value="Glycogen Phosphorylase B"/>
    <property type="match status" value="2"/>
</dbReference>
<evidence type="ECO:0000313" key="2">
    <source>
        <dbReference type="EMBL" id="PGH21670.1"/>
    </source>
</evidence>
<organism evidence="2 3">
    <name type="scientific">Fusobacterium nucleatum subsp. polymorphum</name>
    <name type="common">Fusobacterium polymorphum</name>
    <dbReference type="NCBI Taxonomy" id="76857"/>
    <lineage>
        <taxon>Bacteria</taxon>
        <taxon>Fusobacteriati</taxon>
        <taxon>Fusobacteriota</taxon>
        <taxon>Fusobacteriia</taxon>
        <taxon>Fusobacteriales</taxon>
        <taxon>Fusobacteriaceae</taxon>
        <taxon>Fusobacterium</taxon>
    </lineage>
</organism>
<reference evidence="2 3" key="1">
    <citation type="submission" date="2017-06" db="EMBL/GenBank/DDBJ databases">
        <title>Genome sequencing of Fusobacterium nucleatum subsp. polymorphum KCOM 1232 (=ChDC F37).</title>
        <authorList>
            <person name="Kook J.-K."/>
            <person name="Park S.-N."/>
            <person name="Lim Y.K."/>
            <person name="Roh H."/>
        </authorList>
    </citation>
    <scope>NUCLEOTIDE SEQUENCE [LARGE SCALE GENOMIC DNA]</scope>
    <source>
        <strain evidence="3">KCOM 1232 ( ChDC F37)</strain>
    </source>
</reference>
<dbReference type="AlphaFoldDB" id="A0A2B7YKF0"/>
<dbReference type="RefSeq" id="WP_098701847.1">
    <property type="nucleotide sequence ID" value="NZ_NJGI01000001.1"/>
</dbReference>
<protein>
    <submittedName>
        <fullName evidence="2">Glycosyl transferase</fullName>
    </submittedName>
</protein>
<comment type="caution">
    <text evidence="2">The sequence shown here is derived from an EMBL/GenBank/DDBJ whole genome shotgun (WGS) entry which is preliminary data.</text>
</comment>
<keyword evidence="2" id="KW-0808">Transferase</keyword>
<evidence type="ECO:0000313" key="3">
    <source>
        <dbReference type="Proteomes" id="UP000222862"/>
    </source>
</evidence>
<dbReference type="Proteomes" id="UP000222862">
    <property type="component" value="Unassembled WGS sequence"/>
</dbReference>
<sequence>MKKKVLFYNGSLRMGGIERVLVEVLQNIDKSKIDIDLVIEDGTKTLNVFEKDIPKEIEIFYLKSEKLIKITDSFRRKKKNIFYKIIYNLLMNYESYVKKSNLKKLVKNKKYDVVIDFDMGLSKYVRMIDVDKKIAWVHASIKNWYEKESRITRLGKRLQQYNNIVTICDEMKEETANLFPFLKDKLLRIYNPFNFNRILTLSEENVENVYYKENFIIAIARLTTHQKDFPTLIKGFKRAKELGGIAEKLLILGDGPDREKIEKMIANENMEKDIILLGSIKNPYPWLKQAKIFVHSSKYEGLPTVLIEALILNKKVISSSCPTGPKEILENGRIGDLYEIGDYEKLAYYIIESLKNSSLNKELIEKEIQKFSREEVIKDYEKLILN</sequence>
<dbReference type="Pfam" id="PF00534">
    <property type="entry name" value="Glycos_transf_1"/>
    <property type="match status" value="1"/>
</dbReference>
<dbReference type="InterPro" id="IPR001296">
    <property type="entry name" value="Glyco_trans_1"/>
</dbReference>
<gene>
    <name evidence="2" type="ORF">RN96_00035</name>
</gene>
<dbReference type="CDD" id="cd03811">
    <property type="entry name" value="GT4_GT28_WabH-like"/>
    <property type="match status" value="1"/>
</dbReference>
<dbReference type="EMBL" id="NJGI01000001">
    <property type="protein sequence ID" value="PGH21670.1"/>
    <property type="molecule type" value="Genomic_DNA"/>
</dbReference>
<evidence type="ECO:0000259" key="1">
    <source>
        <dbReference type="Pfam" id="PF00534"/>
    </source>
</evidence>
<dbReference type="SUPFAM" id="SSF53756">
    <property type="entry name" value="UDP-Glycosyltransferase/glycogen phosphorylase"/>
    <property type="match status" value="1"/>
</dbReference>
<proteinExistence type="predicted"/>
<name>A0A2B7YKF0_FUSNP</name>
<dbReference type="PANTHER" id="PTHR12526">
    <property type="entry name" value="GLYCOSYLTRANSFERASE"/>
    <property type="match status" value="1"/>
</dbReference>
<accession>A0A2B7YKF0</accession>
<dbReference type="PANTHER" id="PTHR12526:SF630">
    <property type="entry name" value="GLYCOSYLTRANSFERASE"/>
    <property type="match status" value="1"/>
</dbReference>
<dbReference type="GO" id="GO:0016757">
    <property type="term" value="F:glycosyltransferase activity"/>
    <property type="evidence" value="ECO:0007669"/>
    <property type="project" value="InterPro"/>
</dbReference>